<dbReference type="EMBL" id="NIVC01000319">
    <property type="protein sequence ID" value="PAA85532.1"/>
    <property type="molecule type" value="Genomic_DNA"/>
</dbReference>
<comment type="caution">
    <text evidence="2">The sequence shown here is derived from an EMBL/GenBank/DDBJ whole genome shotgun (WGS) entry which is preliminary data.</text>
</comment>
<keyword evidence="3" id="KW-1185">Reference proteome</keyword>
<proteinExistence type="predicted"/>
<feature type="compositionally biased region" description="Low complexity" evidence="1">
    <location>
        <begin position="134"/>
        <end position="144"/>
    </location>
</feature>
<organism evidence="2 3">
    <name type="scientific">Macrostomum lignano</name>
    <dbReference type="NCBI Taxonomy" id="282301"/>
    <lineage>
        <taxon>Eukaryota</taxon>
        <taxon>Metazoa</taxon>
        <taxon>Spiralia</taxon>
        <taxon>Lophotrochozoa</taxon>
        <taxon>Platyhelminthes</taxon>
        <taxon>Rhabditophora</taxon>
        <taxon>Macrostomorpha</taxon>
        <taxon>Macrostomida</taxon>
        <taxon>Macrostomidae</taxon>
        <taxon>Macrostomum</taxon>
    </lineage>
</organism>
<feature type="region of interest" description="Disordered" evidence="1">
    <location>
        <begin position="47"/>
        <end position="144"/>
    </location>
</feature>
<gene>
    <name evidence="2" type="ORF">BOX15_Mlig034571g2</name>
</gene>
<name>A0A267GJV2_9PLAT</name>
<feature type="compositionally biased region" description="Basic residues" evidence="1">
    <location>
        <begin position="114"/>
        <end position="133"/>
    </location>
</feature>
<dbReference type="AlphaFoldDB" id="A0A267GJV2"/>
<evidence type="ECO:0000313" key="3">
    <source>
        <dbReference type="Proteomes" id="UP000215902"/>
    </source>
</evidence>
<protein>
    <submittedName>
        <fullName evidence="2">Uncharacterized protein</fullName>
    </submittedName>
</protein>
<feature type="compositionally biased region" description="Basic and acidic residues" evidence="1">
    <location>
        <begin position="70"/>
        <end position="82"/>
    </location>
</feature>
<accession>A0A267GJV2</accession>
<dbReference type="Proteomes" id="UP000215902">
    <property type="component" value="Unassembled WGS sequence"/>
</dbReference>
<feature type="non-terminal residue" evidence="2">
    <location>
        <position position="1"/>
    </location>
</feature>
<evidence type="ECO:0000256" key="1">
    <source>
        <dbReference type="SAM" id="MobiDB-lite"/>
    </source>
</evidence>
<feature type="region of interest" description="Disordered" evidence="1">
    <location>
        <begin position="210"/>
        <end position="233"/>
    </location>
</feature>
<feature type="compositionally biased region" description="Low complexity" evidence="1">
    <location>
        <begin position="216"/>
        <end position="233"/>
    </location>
</feature>
<reference evidence="2 3" key="1">
    <citation type="submission" date="2017-06" db="EMBL/GenBank/DDBJ databases">
        <title>A platform for efficient transgenesis in Macrostomum lignano, a flatworm model organism for stem cell research.</title>
        <authorList>
            <person name="Berezikov E."/>
        </authorList>
    </citation>
    <scope>NUCLEOTIDE SEQUENCE [LARGE SCALE GENOMIC DNA]</scope>
    <source>
        <strain evidence="2">DV1</strain>
        <tissue evidence="2">Whole organism</tissue>
    </source>
</reference>
<evidence type="ECO:0000313" key="2">
    <source>
        <dbReference type="EMBL" id="PAA85532.1"/>
    </source>
</evidence>
<sequence>PAAADLRLSPPLIFEARNCRRSGRSRRSCLGGRRSRRRRFIRRCHRGGCRRQQPAVVSDLDDNDGVADIDSSRERQRNRLHDLAPTVLRLPTADSAAERRRRRPSPSLRPPQFCRRRRRRQSARRLANRRQRHPAGPGEPLPAAALPAVHLGSNLRCRLQQQVSVAPAGLAALVRAGPACWPLLLGAAPAAAPLRCSGWRRLLPPCRRRDLRRDPAAGAGPRPAALPAGPARPNCKGPVHTGSGCAGHHCARVRHLYARVSSTNSSAARHFVKWRQPQRPLPAVLRMLPAAGSSGRDLPPRSGTGRSDCVTNSSLFLADEAFLELNCR</sequence>